<dbReference type="SUPFAM" id="SSF56935">
    <property type="entry name" value="Porins"/>
    <property type="match status" value="1"/>
</dbReference>
<evidence type="ECO:0000259" key="14">
    <source>
        <dbReference type="Pfam" id="PF00593"/>
    </source>
</evidence>
<dbReference type="RefSeq" id="WP_303493845.1">
    <property type="nucleotide sequence ID" value="NZ_JAUOPB010000016.1"/>
</dbReference>
<feature type="chain" id="PRO_5043981369" evidence="13">
    <location>
        <begin position="23"/>
        <end position="675"/>
    </location>
</feature>
<keyword evidence="9 16" id="KW-0675">Receptor</keyword>
<evidence type="ECO:0000256" key="6">
    <source>
        <dbReference type="ARBA" id="ARBA00022729"/>
    </source>
</evidence>
<evidence type="ECO:0000313" key="17">
    <source>
        <dbReference type="Proteomes" id="UP001169760"/>
    </source>
</evidence>
<reference evidence="16" key="1">
    <citation type="submission" date="2023-07" db="EMBL/GenBank/DDBJ databases">
        <title>Genome content predicts the carbon catabolic preferences of heterotrophic bacteria.</title>
        <authorList>
            <person name="Gralka M."/>
        </authorList>
    </citation>
    <scope>NUCLEOTIDE SEQUENCE</scope>
    <source>
        <strain evidence="16">I3M17_2</strain>
    </source>
</reference>
<name>A0AAW7XAR0_9GAMM</name>
<keyword evidence="10 11" id="KW-0998">Cell outer membrane</keyword>
<evidence type="ECO:0000256" key="1">
    <source>
        <dbReference type="ARBA" id="ARBA00004571"/>
    </source>
</evidence>
<dbReference type="InterPro" id="IPR036942">
    <property type="entry name" value="Beta-barrel_TonB_sf"/>
</dbReference>
<accession>A0AAW7XAR0</accession>
<dbReference type="PANTHER" id="PTHR30069">
    <property type="entry name" value="TONB-DEPENDENT OUTER MEMBRANE RECEPTOR"/>
    <property type="match status" value="1"/>
</dbReference>
<keyword evidence="4 11" id="KW-1134">Transmembrane beta strand</keyword>
<dbReference type="GO" id="GO:0044718">
    <property type="term" value="P:siderophore transmembrane transport"/>
    <property type="evidence" value="ECO:0007669"/>
    <property type="project" value="TreeGrafter"/>
</dbReference>
<dbReference type="EMBL" id="JAUOPB010000016">
    <property type="protein sequence ID" value="MDO6424604.1"/>
    <property type="molecule type" value="Genomic_DNA"/>
</dbReference>
<evidence type="ECO:0000256" key="4">
    <source>
        <dbReference type="ARBA" id="ARBA00022452"/>
    </source>
</evidence>
<evidence type="ECO:0000256" key="11">
    <source>
        <dbReference type="PROSITE-ProRule" id="PRU01360"/>
    </source>
</evidence>
<evidence type="ECO:0000256" key="5">
    <source>
        <dbReference type="ARBA" id="ARBA00022692"/>
    </source>
</evidence>
<evidence type="ECO:0000313" key="16">
    <source>
        <dbReference type="EMBL" id="MDO6424604.1"/>
    </source>
</evidence>
<gene>
    <name evidence="16" type="ORF">Q4521_19100</name>
</gene>
<dbReference type="GO" id="GO:0015344">
    <property type="term" value="F:siderophore uptake transmembrane transporter activity"/>
    <property type="evidence" value="ECO:0007669"/>
    <property type="project" value="TreeGrafter"/>
</dbReference>
<keyword evidence="7 12" id="KW-0798">TonB box</keyword>
<feature type="domain" description="TonB-dependent receptor plug" evidence="15">
    <location>
        <begin position="70"/>
        <end position="178"/>
    </location>
</feature>
<dbReference type="Pfam" id="PF00593">
    <property type="entry name" value="TonB_dep_Rec_b-barrel"/>
    <property type="match status" value="1"/>
</dbReference>
<dbReference type="PROSITE" id="PS52016">
    <property type="entry name" value="TONB_DEPENDENT_REC_3"/>
    <property type="match status" value="1"/>
</dbReference>
<comment type="similarity">
    <text evidence="2">Belongs to the TonB-dependent receptor family. Hemoglobin/haptoglobin binding protein subfamily.</text>
</comment>
<keyword evidence="6 13" id="KW-0732">Signal</keyword>
<evidence type="ECO:0000259" key="15">
    <source>
        <dbReference type="Pfam" id="PF07715"/>
    </source>
</evidence>
<keyword evidence="8 11" id="KW-0472">Membrane</keyword>
<comment type="caution">
    <text evidence="16">The sequence shown here is derived from an EMBL/GenBank/DDBJ whole genome shotgun (WGS) entry which is preliminary data.</text>
</comment>
<comment type="subcellular location">
    <subcellularLocation>
        <location evidence="1 11">Cell outer membrane</location>
        <topology evidence="1 11">Multi-pass membrane protein</topology>
    </subcellularLocation>
</comment>
<sequence>MVLTPFLSRIAFFTLVALSTCAAAGAQNTQGDKSQPEQDDSDIALLWNMPLADLLQVRVTVASGNPESITEAAGTVTSYAAQDINKLGLNTLAQLASLTPGYSTYSNIGERTLETRGQKAGGFDNNRHLLLIDGIPANHIRAYTAQVDHNLPLHFADQVDFLRGPASALYGVSAFYGVISINPALNDRRSSQPARAVKVQASDNTSSIKFNRFINTDTAQGLISASHYQQQASLEPVASNPSQLNFDNQTSEFAFSKWQWDKGALTGLTAGAMYSSKKGGLGNFWADYSSDKNQITWKNLLAYAKYEKELTANVVSHSYIKYGYSSEAAEYYNATESERSAYSYPFHNYQAQTELHWHLEGAQHITAGINLDSRYGEAEDVEVAGVPRVTPKTPTVLTQSFYVQYKNEFDVLDGSLLTLGARLDNGSADSESYQQVSPRIAFVQKFNRWLSVKTLYAEALRGPSVKELGVNNEVRIEQPSVELQDLKPETIRSLELAPYIEINNWLMGLTFYSNKTSRYLARDWSQFGEYINIEQGFTSTGIELELNYAINRNVKLFANASSSKTEDNSGNAFLDVPRKKINLGWMWSMLGSAPINGAVTYTSVYDYANNLTNINANNSAASLVNVNIAYPINRHMQVGLNVTNVFDDSTYWQLNGENNVQMPARQARLDVTFSF</sequence>
<dbReference type="InterPro" id="IPR037066">
    <property type="entry name" value="Plug_dom_sf"/>
</dbReference>
<dbReference type="InterPro" id="IPR039426">
    <property type="entry name" value="TonB-dep_rcpt-like"/>
</dbReference>
<evidence type="ECO:0000256" key="2">
    <source>
        <dbReference type="ARBA" id="ARBA00008143"/>
    </source>
</evidence>
<dbReference type="AlphaFoldDB" id="A0AAW7XAR0"/>
<keyword evidence="5 11" id="KW-0812">Transmembrane</keyword>
<dbReference type="Pfam" id="PF07715">
    <property type="entry name" value="Plug"/>
    <property type="match status" value="1"/>
</dbReference>
<evidence type="ECO:0000256" key="10">
    <source>
        <dbReference type="ARBA" id="ARBA00023237"/>
    </source>
</evidence>
<dbReference type="Gene3D" id="2.40.170.20">
    <property type="entry name" value="TonB-dependent receptor, beta-barrel domain"/>
    <property type="match status" value="1"/>
</dbReference>
<evidence type="ECO:0000256" key="12">
    <source>
        <dbReference type="RuleBase" id="RU003357"/>
    </source>
</evidence>
<dbReference type="Gene3D" id="2.170.130.10">
    <property type="entry name" value="TonB-dependent receptor, plug domain"/>
    <property type="match status" value="1"/>
</dbReference>
<feature type="domain" description="TonB-dependent receptor-like beta-barrel" evidence="14">
    <location>
        <begin position="288"/>
        <end position="645"/>
    </location>
</feature>
<dbReference type="Proteomes" id="UP001169760">
    <property type="component" value="Unassembled WGS sequence"/>
</dbReference>
<evidence type="ECO:0000256" key="3">
    <source>
        <dbReference type="ARBA" id="ARBA00022448"/>
    </source>
</evidence>
<dbReference type="PANTHER" id="PTHR30069:SF29">
    <property type="entry name" value="HEMOGLOBIN AND HEMOGLOBIN-HAPTOGLOBIN-BINDING PROTEIN 1-RELATED"/>
    <property type="match status" value="1"/>
</dbReference>
<evidence type="ECO:0000256" key="8">
    <source>
        <dbReference type="ARBA" id="ARBA00023136"/>
    </source>
</evidence>
<evidence type="ECO:0000256" key="9">
    <source>
        <dbReference type="ARBA" id="ARBA00023170"/>
    </source>
</evidence>
<keyword evidence="3 11" id="KW-0813">Transport</keyword>
<feature type="signal peptide" evidence="13">
    <location>
        <begin position="1"/>
        <end position="22"/>
    </location>
</feature>
<protein>
    <submittedName>
        <fullName evidence="16">TonB-dependent receptor</fullName>
    </submittedName>
</protein>
<proteinExistence type="inferred from homology"/>
<organism evidence="16 17">
    <name type="scientific">Saccharophagus degradans</name>
    <dbReference type="NCBI Taxonomy" id="86304"/>
    <lineage>
        <taxon>Bacteria</taxon>
        <taxon>Pseudomonadati</taxon>
        <taxon>Pseudomonadota</taxon>
        <taxon>Gammaproteobacteria</taxon>
        <taxon>Cellvibrionales</taxon>
        <taxon>Cellvibrionaceae</taxon>
        <taxon>Saccharophagus</taxon>
    </lineage>
</organism>
<evidence type="ECO:0000256" key="13">
    <source>
        <dbReference type="SAM" id="SignalP"/>
    </source>
</evidence>
<evidence type="ECO:0000256" key="7">
    <source>
        <dbReference type="ARBA" id="ARBA00023077"/>
    </source>
</evidence>
<dbReference type="InterPro" id="IPR012910">
    <property type="entry name" value="Plug_dom"/>
</dbReference>
<dbReference type="GO" id="GO:0009279">
    <property type="term" value="C:cell outer membrane"/>
    <property type="evidence" value="ECO:0007669"/>
    <property type="project" value="UniProtKB-SubCell"/>
</dbReference>
<dbReference type="InterPro" id="IPR000531">
    <property type="entry name" value="Beta-barrel_TonB"/>
</dbReference>